<dbReference type="EMBL" id="JADCKB010000015">
    <property type="protein sequence ID" value="MBE5040426.1"/>
    <property type="molecule type" value="Genomic_DNA"/>
</dbReference>
<comment type="caution">
    <text evidence="1">The sequence shown here is derived from an EMBL/GenBank/DDBJ whole genome shotgun (WGS) entry which is preliminary data.</text>
</comment>
<organism evidence="1 2">
    <name type="scientific">Ructibacterium gallinarum</name>
    <dbReference type="NCBI Taxonomy" id="2779355"/>
    <lineage>
        <taxon>Bacteria</taxon>
        <taxon>Bacillati</taxon>
        <taxon>Bacillota</taxon>
        <taxon>Clostridia</taxon>
        <taxon>Eubacteriales</taxon>
        <taxon>Oscillospiraceae</taxon>
        <taxon>Ructibacterium</taxon>
    </lineage>
</organism>
<protein>
    <submittedName>
        <fullName evidence="1">Uncharacterized protein</fullName>
    </submittedName>
</protein>
<reference evidence="1" key="1">
    <citation type="submission" date="2020-10" db="EMBL/GenBank/DDBJ databases">
        <title>ChiBAC.</title>
        <authorList>
            <person name="Zenner C."/>
            <person name="Hitch T.C.A."/>
            <person name="Clavel T."/>
        </authorList>
    </citation>
    <scope>NUCLEOTIDE SEQUENCE</scope>
    <source>
        <strain evidence="1">DSM 107454</strain>
    </source>
</reference>
<accession>A0A9D5LYN1</accession>
<sequence>MTGLLSAAYKISAARFGSDDKLHIMVEKSGEITNAVWIAAAVYDNETGLLCDTAYTPVNRTCEVVMDIDKLDNCTVKVFMWKNLAGQQPLKDAYIKVQT</sequence>
<proteinExistence type="predicted"/>
<evidence type="ECO:0000313" key="2">
    <source>
        <dbReference type="Proteomes" id="UP000806542"/>
    </source>
</evidence>
<keyword evidence="2" id="KW-1185">Reference proteome</keyword>
<dbReference type="RefSeq" id="WP_226392979.1">
    <property type="nucleotide sequence ID" value="NZ_JADCKB010000015.1"/>
</dbReference>
<gene>
    <name evidence="1" type="ORF">INF28_08115</name>
</gene>
<name>A0A9D5LYN1_9FIRM</name>
<dbReference type="Proteomes" id="UP000806542">
    <property type="component" value="Unassembled WGS sequence"/>
</dbReference>
<evidence type="ECO:0000313" key="1">
    <source>
        <dbReference type="EMBL" id="MBE5040426.1"/>
    </source>
</evidence>
<dbReference type="AlphaFoldDB" id="A0A9D5LYN1"/>